<feature type="compositionally biased region" description="Polar residues" evidence="13">
    <location>
        <begin position="1466"/>
        <end position="1483"/>
    </location>
</feature>
<reference evidence="15" key="1">
    <citation type="submission" date="2022-12" db="EMBL/GenBank/DDBJ databases">
        <title>Genome assemblies of Blomia tropicalis.</title>
        <authorList>
            <person name="Cui Y."/>
        </authorList>
    </citation>
    <scope>NUCLEOTIDE SEQUENCE</scope>
    <source>
        <tissue evidence="15">Adult mites</tissue>
    </source>
</reference>
<sequence>MNKDERQHQPYNVDISVHCRQLQPPPPLSSNTLHQQQPHLQQQQKQKQIQHQPQSSVSSSTNELIDIDSSQSTTWNESNQSNCLPNETLSNLLEIRLTFQHYRCQTLANYLCENNLVQSNVEGLRTHSKSISSSTGEIDVDRSNNNSGRIPKQLTQSQSQSSRTKSSEKDFHILFSKITRFEQLDNRLESTIDYSLESLSKDQDLVDFNEENQQNQQLTDYLKSHSSYDDPSSSQLTQNTPTPTPIVQHSNSLSFSDVSSMSLPKDVQRSLISPNNTNFPTNNSYDHHKNNNNTNSQPKAFDFRSVSEYAFVSESNYLLSPTTATTVTTNRITDACSLPLCMDEPLSSKTNRTTSGGIMLDNHGTKIFTERTGTTNRVPSYVSISRAISGYANYNRYSTERESLPLSPNINHNRRQIIAQHDQVDNFCSLPYEPTSERANVSDQSGKGFLQKKIESLYGESFAEDWKKSRAKCASPNKMETNKRSPSCPPTNRNQLDGKSFQKINSLDCGSTNHSTMNNLVKLQRSATVNESDQTRLSTKQDGKWFLSKLELCSKELQSNVDRYENILKCEAATIPDETVGLIRSTIGKANLLMNKKLNQFSQLCHDSLNQREDQEFKIKSDDLIGFWDMVMIQIEEVQNGFAHLQKLNINKWQTITEEDDQVIPSVRKKSIDLLHQKQNLNSPSKKSASSSPSRRASGDNSNKSMQIANDLERELERKNKLMEIKRQGKLKAKEAKTEEEITIFMSIGENNIWSGTTMFGQNTTTNTFGQPTGFGTPSSAFGTLNSQPQQSSLFGQPQQQTSSLFGMNQSNSIFGSTQTNQTSTFGSAQPTNTFGGSSLFGNTGQTPQQQSNTSLFGNSNNRFGMTTGTTGFTSGLNTSINVPTGTTVKFVPQTGTDTMMKNGHSSSTSINIRLQCITCMREYETKSLEELRMEDYAANRKGSSQSSIFGSTNTMNPGTSGTTGGSLFGNTGTTNTFGSTPSTGNLFNQNKPAFGTIAPTTTSNSFFNSGLSTNKPNFFSTPTNTNTGFQTGTQPFGATSISQPIGGSSLFGGGTMNANQSLTGNTQTNIFGQTPQQQTNTIFGQTGAQTANKPAFGQTATPFGATQPTGPSLFGTNTANTGNVFGATTSQPSLFNTNSSVNNNAFGTGTKPMFNFASTAPSFQSASLGPSTSTTGLFGSNNNNAFGSTSTGTGGSNLFGSSLGGGFNTQSQPFQTTNTFGSFNTTGFGTGLSGGFNSGQLNQSQSNGLQNVTSPVNTDQILARLQTLPYGSPQLLSDNGGLSTNNVKTKFTTDPKTLNQYKINAKSQAEVKVQRVAASCKPTTLLFDGLDDESESNLKCAQDIFSPRPSIKKLVLNKSNSSSLFKNSTPSSFIKSPMANDSLSMVTSLTKNKENCSPISPVLPLTTSQIPKQLVPLDNTIDIINKLSNQSKSSSSPNNTSLEKSVTFGNLSNSSHGENQHDSLLGNTGSSPQSSSTLQPIQNKPIPKCGIILNRTDYYTIPSIEECDQQYDADSDSCFVDSFTVGRIDYGSIFWNGPLNVKGINLDEIVHIRRKEVIVYPDDDVKPRIGDGLNRCAQVTLDQVWPIDKNTREFIKDPQRLHKIKYSKKVEAATVKLDAIFKEYRPDTGSWVFTVKHFSKYGLDADDEDDDEEEVEIDPKSTSSIVAIKNSMKPIQDQGDIVHPITTNNGFSQTSNQMFSQRLVKMDYQSTLNDPSEFRFTGDSNLNQSKFSNFNKYESLFEDDYHNVDNEKLNELSSFDMKPSTDLNMMRSTLFNIRDSPEHEFDNMTNKKIKNRSFNKSVIGTVGTSSTIASHQIQPPLFPCKIKSTTIKRRNLTFEISESKHRINSYSIGYSPCPRVNFFNGSNRFCIVVDSKVLIFGVDLVDIEPNVAKLENHLTNNTVSNGASNVLDQCCPKMLKTTRFELSIGNEKHSTINSLMLALFGELSDDFNYNRYQERLHRIENWLFRHNQMLPVPDKPFKRIVHFLTTNELEFAVTECINSKQPRLSYLVSSGPFVNKSTILSQLIHWKHSESDCHIDRELLKIYIVLSGQSRWTISTGEVVNVFDDLQWTQQLVINLLYRNRDHNDDEQLFDMNLVRIAIEELESKPNVMEYHLLAQNQPWITIGSCTNFFDSWFVHESLASFNVIVDDWVTNKSDSIHLFLASQCRDLRWAIFFTMHVRNEYIRSHFVRDILIRNVSQLFTDPTTEQFLRERLSIDRRLISEAKLYYGRNSFNYKTTALNLIDSDQFNEAHDILTEKVFPELVINESYGEIENLIAMIQPHKDSIFNWSMNGAGIYETFIELLRFNHNSDLERYRYLVEHFNVHQLKCPTKRHYLCQSQMARIANIIHAELNQGMYAYNTSIPDDYAFLEFRSNVYKILENDYLTPSCNA</sequence>
<evidence type="ECO:0000256" key="2">
    <source>
        <dbReference type="ARBA" id="ARBA00004620"/>
    </source>
</evidence>
<dbReference type="Proteomes" id="UP001142055">
    <property type="component" value="Chromosome 1"/>
</dbReference>
<evidence type="ECO:0000256" key="13">
    <source>
        <dbReference type="SAM" id="MobiDB-lite"/>
    </source>
</evidence>
<keyword evidence="10" id="KW-0811">Translocation</keyword>
<dbReference type="Gene3D" id="1.25.40.690">
    <property type="match status" value="1"/>
</dbReference>
<dbReference type="GO" id="GO:0017056">
    <property type="term" value="F:structural constituent of nuclear pore"/>
    <property type="evidence" value="ECO:0007669"/>
    <property type="project" value="InterPro"/>
</dbReference>
<dbReference type="InterPro" id="IPR036903">
    <property type="entry name" value="Nup98_auto-Pept-S59_dom_sf"/>
</dbReference>
<feature type="compositionally biased region" description="Low complexity" evidence="13">
    <location>
        <begin position="33"/>
        <end position="54"/>
    </location>
</feature>
<keyword evidence="8" id="KW-0509">mRNA transport</keyword>
<dbReference type="Pfam" id="PF03359">
    <property type="entry name" value="GKAP"/>
    <property type="match status" value="1"/>
</dbReference>
<feature type="compositionally biased region" description="Polar residues" evidence="13">
    <location>
        <begin position="235"/>
        <end position="249"/>
    </location>
</feature>
<dbReference type="InterPro" id="IPR007230">
    <property type="entry name" value="Nup98_auto-Pept-S59_dom"/>
</dbReference>
<comment type="subcellular location">
    <subcellularLocation>
        <location evidence="2">Nucleus membrane</location>
        <topology evidence="2">Peripheral membrane protein</topology>
        <orientation evidence="2">Nucleoplasmic side</orientation>
    </subcellularLocation>
    <subcellularLocation>
        <location evidence="1">Nucleus</location>
        <location evidence="1">Nuclear pore complex</location>
    </subcellularLocation>
</comment>
<evidence type="ECO:0000256" key="3">
    <source>
        <dbReference type="ARBA" id="ARBA00008839"/>
    </source>
</evidence>
<keyword evidence="12" id="KW-0539">Nucleus</keyword>
<dbReference type="OMA" id="INIRLQC"/>
<keyword evidence="7" id="KW-0068">Autocatalytic cleavage</keyword>
<evidence type="ECO:0000256" key="7">
    <source>
        <dbReference type="ARBA" id="ARBA00022813"/>
    </source>
</evidence>
<dbReference type="InterPro" id="IPR021967">
    <property type="entry name" value="Nup98_C"/>
</dbReference>
<feature type="region of interest" description="Disordered" evidence="13">
    <location>
        <begin position="269"/>
        <end position="298"/>
    </location>
</feature>
<organism evidence="15 16">
    <name type="scientific">Blomia tropicalis</name>
    <name type="common">Mite</name>
    <dbReference type="NCBI Taxonomy" id="40697"/>
    <lineage>
        <taxon>Eukaryota</taxon>
        <taxon>Metazoa</taxon>
        <taxon>Ecdysozoa</taxon>
        <taxon>Arthropoda</taxon>
        <taxon>Chelicerata</taxon>
        <taxon>Arachnida</taxon>
        <taxon>Acari</taxon>
        <taxon>Acariformes</taxon>
        <taxon>Sarcoptiformes</taxon>
        <taxon>Astigmata</taxon>
        <taxon>Glycyphagoidea</taxon>
        <taxon>Echimyopodidae</taxon>
        <taxon>Blomia</taxon>
    </lineage>
</organism>
<keyword evidence="16" id="KW-1185">Reference proteome</keyword>
<accession>A0A9Q0RT62</accession>
<dbReference type="GO" id="GO:0000973">
    <property type="term" value="P:post-transcriptional tethering of RNA polymerase II gene DNA at nuclear periphery"/>
    <property type="evidence" value="ECO:0007669"/>
    <property type="project" value="TreeGrafter"/>
</dbReference>
<dbReference type="GO" id="GO:0003723">
    <property type="term" value="F:RNA binding"/>
    <property type="evidence" value="ECO:0007669"/>
    <property type="project" value="TreeGrafter"/>
</dbReference>
<evidence type="ECO:0000256" key="10">
    <source>
        <dbReference type="ARBA" id="ARBA00023010"/>
    </source>
</evidence>
<evidence type="ECO:0000256" key="11">
    <source>
        <dbReference type="ARBA" id="ARBA00023132"/>
    </source>
</evidence>
<dbReference type="FunFam" id="1.10.10.2360:FF:000001">
    <property type="entry name" value="Nuclear pore complex protein Nup98-Nup96"/>
    <property type="match status" value="1"/>
</dbReference>
<evidence type="ECO:0000256" key="5">
    <source>
        <dbReference type="ARBA" id="ARBA00013472"/>
    </source>
</evidence>
<gene>
    <name evidence="15" type="ORF">RDWZM_003945</name>
</gene>
<evidence type="ECO:0000256" key="9">
    <source>
        <dbReference type="ARBA" id="ARBA00022927"/>
    </source>
</evidence>
<dbReference type="PANTHER" id="PTHR23198">
    <property type="entry name" value="NUCLEOPORIN"/>
    <property type="match status" value="1"/>
</dbReference>
<dbReference type="GO" id="GO:0031965">
    <property type="term" value="C:nuclear membrane"/>
    <property type="evidence" value="ECO:0007669"/>
    <property type="project" value="UniProtKB-SubCell"/>
</dbReference>
<dbReference type="GO" id="GO:0044614">
    <property type="term" value="C:nuclear pore cytoplasmic filaments"/>
    <property type="evidence" value="ECO:0007669"/>
    <property type="project" value="TreeGrafter"/>
</dbReference>
<dbReference type="GO" id="GO:0008139">
    <property type="term" value="F:nuclear localization sequence binding"/>
    <property type="evidence" value="ECO:0007669"/>
    <property type="project" value="TreeGrafter"/>
</dbReference>
<name>A0A9Q0RT62_BLOTA</name>
<dbReference type="GO" id="GO:0006606">
    <property type="term" value="P:protein import into nucleus"/>
    <property type="evidence" value="ECO:0007669"/>
    <property type="project" value="TreeGrafter"/>
</dbReference>
<dbReference type="PANTHER" id="PTHR23198:SF6">
    <property type="entry name" value="NUCLEAR PORE COMPLEX PROTEIN NUP98-NUP96"/>
    <property type="match status" value="1"/>
</dbReference>
<dbReference type="Pfam" id="PF21240">
    <property type="entry name" value="Nup98_GLEBS"/>
    <property type="match status" value="1"/>
</dbReference>
<proteinExistence type="inferred from homology"/>
<evidence type="ECO:0000256" key="4">
    <source>
        <dbReference type="ARBA" id="ARBA00008926"/>
    </source>
</evidence>
<dbReference type="InterPro" id="IPR005026">
    <property type="entry name" value="SAPAP"/>
</dbReference>
<feature type="compositionally biased region" description="Low complexity" evidence="13">
    <location>
        <begin position="152"/>
        <end position="164"/>
    </location>
</feature>
<evidence type="ECO:0000313" key="16">
    <source>
        <dbReference type="Proteomes" id="UP001142055"/>
    </source>
</evidence>
<comment type="similarity">
    <text evidence="3">Belongs to the SAPAP family.</text>
</comment>
<keyword evidence="6" id="KW-0813">Transport</keyword>
<evidence type="ECO:0000256" key="1">
    <source>
        <dbReference type="ARBA" id="ARBA00004567"/>
    </source>
</evidence>
<feature type="region of interest" description="Disordered" evidence="13">
    <location>
        <begin position="222"/>
        <end position="250"/>
    </location>
</feature>
<feature type="region of interest" description="Disordered" evidence="13">
    <location>
        <begin position="473"/>
        <end position="497"/>
    </location>
</feature>
<comment type="similarity">
    <text evidence="4">Belongs to the nucleoporin GLFG family.</text>
</comment>
<feature type="compositionally biased region" description="Polar residues" evidence="13">
    <location>
        <begin position="1448"/>
        <end position="1458"/>
    </location>
</feature>
<feature type="compositionally biased region" description="Low complexity" evidence="13">
    <location>
        <begin position="273"/>
        <end position="284"/>
    </location>
</feature>
<evidence type="ECO:0000259" key="14">
    <source>
        <dbReference type="PROSITE" id="PS51434"/>
    </source>
</evidence>
<dbReference type="SUPFAM" id="SSF82215">
    <property type="entry name" value="C-terminal autoproteolytic domain of nucleoporin nup98"/>
    <property type="match status" value="1"/>
</dbReference>
<feature type="compositionally biased region" description="Low complexity" evidence="13">
    <location>
        <begin position="683"/>
        <end position="696"/>
    </location>
</feature>
<protein>
    <recommendedName>
        <fullName evidence="5">Nuclear pore complex protein Nup98-Nup96</fullName>
    </recommendedName>
</protein>
<dbReference type="GO" id="GO:0006405">
    <property type="term" value="P:RNA export from nucleus"/>
    <property type="evidence" value="ECO:0007669"/>
    <property type="project" value="TreeGrafter"/>
</dbReference>
<dbReference type="GO" id="GO:0051028">
    <property type="term" value="P:mRNA transport"/>
    <property type="evidence" value="ECO:0007669"/>
    <property type="project" value="UniProtKB-KW"/>
</dbReference>
<dbReference type="Pfam" id="PF04096">
    <property type="entry name" value="Nucleoporin2"/>
    <property type="match status" value="1"/>
</dbReference>
<evidence type="ECO:0000256" key="8">
    <source>
        <dbReference type="ARBA" id="ARBA00022816"/>
    </source>
</evidence>
<dbReference type="GO" id="GO:0023052">
    <property type="term" value="P:signaling"/>
    <property type="evidence" value="ECO:0007669"/>
    <property type="project" value="InterPro"/>
</dbReference>
<evidence type="ECO:0000313" key="15">
    <source>
        <dbReference type="EMBL" id="KAJ6225400.1"/>
    </source>
</evidence>
<dbReference type="GO" id="GO:0034398">
    <property type="term" value="P:telomere tethering at nuclear periphery"/>
    <property type="evidence" value="ECO:0007669"/>
    <property type="project" value="TreeGrafter"/>
</dbReference>
<dbReference type="PROSITE" id="PS51434">
    <property type="entry name" value="NUP_C"/>
    <property type="match status" value="1"/>
</dbReference>
<dbReference type="Pfam" id="PF12110">
    <property type="entry name" value="Nup96"/>
    <property type="match status" value="2"/>
</dbReference>
<comment type="caution">
    <text evidence="15">The sequence shown here is derived from an EMBL/GenBank/DDBJ whole genome shotgun (WGS) entry which is preliminary data.</text>
</comment>
<dbReference type="Gene3D" id="1.10.10.2360">
    <property type="match status" value="1"/>
</dbReference>
<evidence type="ECO:0000256" key="12">
    <source>
        <dbReference type="ARBA" id="ARBA00023242"/>
    </source>
</evidence>
<keyword evidence="11" id="KW-0906">Nuclear pore complex</keyword>
<keyword evidence="9" id="KW-0653">Protein transport</keyword>
<feature type="compositionally biased region" description="Low complexity" evidence="13">
    <location>
        <begin position="1429"/>
        <end position="1446"/>
    </location>
</feature>
<dbReference type="InterPro" id="IPR037665">
    <property type="entry name" value="Nucleoporin_S59-like"/>
</dbReference>
<feature type="region of interest" description="Disordered" evidence="13">
    <location>
        <begin position="1"/>
        <end position="81"/>
    </location>
</feature>
<dbReference type="EMBL" id="JAPWDV010000001">
    <property type="protein sequence ID" value="KAJ6225400.1"/>
    <property type="molecule type" value="Genomic_DNA"/>
</dbReference>
<feature type="domain" description="Peptidase S59" evidence="14">
    <location>
        <begin position="1496"/>
        <end position="1639"/>
    </location>
</feature>
<feature type="compositionally biased region" description="Polar residues" evidence="13">
    <location>
        <begin position="55"/>
        <end position="81"/>
    </location>
</feature>
<evidence type="ECO:0000256" key="6">
    <source>
        <dbReference type="ARBA" id="ARBA00022448"/>
    </source>
</evidence>
<feature type="region of interest" description="Disordered" evidence="13">
    <location>
        <begin position="677"/>
        <end position="707"/>
    </location>
</feature>
<feature type="region of interest" description="Disordered" evidence="13">
    <location>
        <begin position="127"/>
        <end position="166"/>
    </location>
</feature>
<feature type="region of interest" description="Disordered" evidence="13">
    <location>
        <begin position="1429"/>
        <end position="1483"/>
    </location>
</feature>
<dbReference type="Gene3D" id="3.30.1610.10">
    <property type="entry name" value="Peptidase S59, nucleoporin"/>
    <property type="match status" value="1"/>
</dbReference>